<dbReference type="KEGG" id="ppac:PAP_06220"/>
<dbReference type="InterPro" id="IPR027417">
    <property type="entry name" value="P-loop_NTPase"/>
</dbReference>
<dbReference type="GeneID" id="24842364"/>
<accession>A0A075LUI6</accession>
<dbReference type="PANTHER" id="PTHR46638">
    <property type="entry name" value="CORRINOID ADENOSYLTRANSFERASE"/>
    <property type="match status" value="1"/>
</dbReference>
<name>A0A075LUI6_9EURY</name>
<dbReference type="GO" id="GO:0008817">
    <property type="term" value="F:corrinoid adenosyltransferase activity"/>
    <property type="evidence" value="ECO:0007669"/>
    <property type="project" value="InterPro"/>
</dbReference>
<dbReference type="eggNOG" id="arCOG04678">
    <property type="taxonomic scope" value="Archaea"/>
</dbReference>
<dbReference type="PIRSF" id="PIRSF015617">
    <property type="entry name" value="Adensltrnsf_CobA"/>
    <property type="match status" value="1"/>
</dbReference>
<dbReference type="PANTHER" id="PTHR46638:SF1">
    <property type="entry name" value="CORRINOID ADENOSYLTRANSFERASE"/>
    <property type="match status" value="1"/>
</dbReference>
<dbReference type="OrthoDB" id="24392at2157"/>
<dbReference type="GO" id="GO:0009236">
    <property type="term" value="P:cobalamin biosynthetic process"/>
    <property type="evidence" value="ECO:0007669"/>
    <property type="project" value="InterPro"/>
</dbReference>
<keyword evidence="1" id="KW-0808">Transferase</keyword>
<dbReference type="GO" id="GO:0005524">
    <property type="term" value="F:ATP binding"/>
    <property type="evidence" value="ECO:0007669"/>
    <property type="project" value="InterPro"/>
</dbReference>
<reference evidence="2" key="1">
    <citation type="submission" date="2013-06" db="EMBL/GenBank/DDBJ databases">
        <title>Complete Genome Sequence of Hyperthermophilic Palaeococcus pacificus DY20341T, Isolated from a Deep-Sea Hydrothermal Sediments.</title>
        <authorList>
            <person name="Zeng X."/>
            <person name="Shao Z."/>
        </authorList>
    </citation>
    <scope>NUCLEOTIDE SEQUENCE [LARGE SCALE GENOMIC DNA]</scope>
    <source>
        <strain evidence="2">DY20341</strain>
    </source>
</reference>
<evidence type="ECO:0000313" key="1">
    <source>
        <dbReference type="EMBL" id="AIF69642.1"/>
    </source>
</evidence>
<dbReference type="Proteomes" id="UP000027981">
    <property type="component" value="Chromosome"/>
</dbReference>
<dbReference type="InterPro" id="IPR003724">
    <property type="entry name" value="CblAdoTrfase_CobA"/>
</dbReference>
<dbReference type="NCBIfam" id="NF004637">
    <property type="entry name" value="PRK05986.1"/>
    <property type="match status" value="1"/>
</dbReference>
<dbReference type="AlphaFoldDB" id="A0A075LUI6"/>
<sequence length="184" mass="20626">MGERVEGKDKKWKEKLGLVHIYTGNGKGKTTAALGLALRMLGSGGKVMIIQFMKAPKVYGEYFMSETCGYSLEAYGLPKFVHGEPEEDDIEAARKALEKAKEAASSGEWDLVVLDELCVALGFKMLRVEDVKELIKNKAPHTELVLTGRYCPEELFELADYVTEMKEIKHPYQKGTTARRGIEY</sequence>
<gene>
    <name evidence="1" type="ORF">PAP_06220</name>
</gene>
<dbReference type="NCBIfam" id="TIGR00708">
    <property type="entry name" value="cobA"/>
    <property type="match status" value="1"/>
</dbReference>
<reference evidence="1 2" key="2">
    <citation type="journal article" date="2015" name="Genome Announc.">
        <title>Complete Genome Sequence of Hyperthermophilic Piezophilic Archaeon Palaeococcus pacificus DY20341T, Isolated from Deep-Sea Hydrothermal Sediments.</title>
        <authorList>
            <person name="Zeng X."/>
            <person name="Jebbar M."/>
            <person name="Shao Z."/>
        </authorList>
    </citation>
    <scope>NUCLEOTIDE SEQUENCE [LARGE SCALE GENOMIC DNA]</scope>
    <source>
        <strain evidence="1 2">DY20341</strain>
    </source>
</reference>
<dbReference type="CDD" id="cd00561">
    <property type="entry name" value="CobA_ACA"/>
    <property type="match status" value="1"/>
</dbReference>
<dbReference type="EMBL" id="CP006019">
    <property type="protein sequence ID" value="AIF69642.1"/>
    <property type="molecule type" value="Genomic_DNA"/>
</dbReference>
<keyword evidence="2" id="KW-1185">Reference proteome</keyword>
<protein>
    <submittedName>
        <fullName evidence="1">Cobinamide adenolsyltransferase</fullName>
    </submittedName>
</protein>
<proteinExistence type="predicted"/>
<dbReference type="Pfam" id="PF02572">
    <property type="entry name" value="CobA_CobO_BtuR"/>
    <property type="match status" value="1"/>
</dbReference>
<dbReference type="SUPFAM" id="SSF52540">
    <property type="entry name" value="P-loop containing nucleoside triphosphate hydrolases"/>
    <property type="match status" value="1"/>
</dbReference>
<dbReference type="Gene3D" id="3.40.50.300">
    <property type="entry name" value="P-loop containing nucleotide triphosphate hydrolases"/>
    <property type="match status" value="1"/>
</dbReference>
<dbReference type="RefSeq" id="WP_048165180.1">
    <property type="nucleotide sequence ID" value="NZ_CP006019.1"/>
</dbReference>
<organism evidence="1 2">
    <name type="scientific">Palaeococcus pacificus DY20341</name>
    <dbReference type="NCBI Taxonomy" id="1343739"/>
    <lineage>
        <taxon>Archaea</taxon>
        <taxon>Methanobacteriati</taxon>
        <taxon>Methanobacteriota</taxon>
        <taxon>Thermococci</taxon>
        <taxon>Thermococcales</taxon>
        <taxon>Thermococcaceae</taxon>
        <taxon>Palaeococcus</taxon>
    </lineage>
</organism>
<dbReference type="STRING" id="1343739.PAP_06220"/>
<evidence type="ECO:0000313" key="2">
    <source>
        <dbReference type="Proteomes" id="UP000027981"/>
    </source>
</evidence>
<dbReference type="HOGENOM" id="CLU_088595_2_0_2"/>